<keyword evidence="2" id="KW-0012">Acyltransferase</keyword>
<reference evidence="5 6" key="1">
    <citation type="journal article" date="2018" name="Syst. Appl. Microbiol.">
        <title>Corynebacterium heidelbergense sp. nov., isolated from the preen glands of Egyptian geese (Alopochen aegyptiacus).</title>
        <authorList>
            <person name="Braun M.S."/>
            <person name="Wang E."/>
            <person name="Zimmermann S."/>
            <person name="Wink M."/>
        </authorList>
    </citation>
    <scope>NUCLEOTIDE SEQUENCE [LARGE SCALE GENOMIC DNA]</scope>
    <source>
        <strain evidence="5 6">647</strain>
    </source>
</reference>
<dbReference type="PANTHER" id="PTHR43792:SF8">
    <property type="entry name" value="[RIBOSOMAL PROTEIN US5]-ALANINE N-ACETYLTRANSFERASE"/>
    <property type="match status" value="1"/>
</dbReference>
<dbReference type="InterPro" id="IPR016181">
    <property type="entry name" value="Acyl_CoA_acyltransferase"/>
</dbReference>
<evidence type="ECO:0000256" key="1">
    <source>
        <dbReference type="ARBA" id="ARBA00022679"/>
    </source>
</evidence>
<evidence type="ECO:0000259" key="4">
    <source>
        <dbReference type="PROSITE" id="PS51186"/>
    </source>
</evidence>
<dbReference type="InterPro" id="IPR000182">
    <property type="entry name" value="GNAT_dom"/>
</dbReference>
<evidence type="ECO:0000313" key="6">
    <source>
        <dbReference type="Proteomes" id="UP000251577"/>
    </source>
</evidence>
<comment type="similarity">
    <text evidence="3">Belongs to the acetyltransferase family. RimJ subfamily.</text>
</comment>
<dbReference type="InterPro" id="IPR051531">
    <property type="entry name" value="N-acetyltransferase"/>
</dbReference>
<dbReference type="GO" id="GO:0005737">
    <property type="term" value="C:cytoplasm"/>
    <property type="evidence" value="ECO:0007669"/>
    <property type="project" value="TreeGrafter"/>
</dbReference>
<dbReference type="Proteomes" id="UP000251577">
    <property type="component" value="Unassembled WGS sequence"/>
</dbReference>
<keyword evidence="6" id="KW-1185">Reference proteome</keyword>
<dbReference type="GO" id="GO:0008999">
    <property type="term" value="F:protein-N-terminal-alanine acetyltransferase activity"/>
    <property type="evidence" value="ECO:0007669"/>
    <property type="project" value="TreeGrafter"/>
</dbReference>
<sequence>MLAALLSGAPHPGWPISTPVVHTRPAQGPGFRVRLRPLRRSDGGAWCALRRGDMERLRPVEPTVAGDWAEFHSPPTWRRMYASLRATAVRGALIPAVIEVDGRFAGQLTLGNIQHGVVSSCWIGYWVYSAVGGAGVATAAVALGTDHAMGQVGLHRVEATVMEGNHASRRVLERTGFRVEGRLQRNLHINGRWQDHLLVAQTAEETGLAHGGGVVARLVEEGRLIRV</sequence>
<organism evidence="5 6">
    <name type="scientific">Corynebacterium heidelbergense</name>
    <dbReference type="NCBI Taxonomy" id="2055947"/>
    <lineage>
        <taxon>Bacteria</taxon>
        <taxon>Bacillati</taxon>
        <taxon>Actinomycetota</taxon>
        <taxon>Actinomycetes</taxon>
        <taxon>Mycobacteriales</taxon>
        <taxon>Corynebacteriaceae</taxon>
        <taxon>Corynebacterium</taxon>
    </lineage>
</organism>
<protein>
    <submittedName>
        <fullName evidence="5">GNAT family N-acetyltransferase</fullName>
    </submittedName>
</protein>
<accession>A0A364V510</accession>
<comment type="caution">
    <text evidence="5">The sequence shown here is derived from an EMBL/GenBank/DDBJ whole genome shotgun (WGS) entry which is preliminary data.</text>
</comment>
<keyword evidence="1 5" id="KW-0808">Transferase</keyword>
<gene>
    <name evidence="5" type="ORF">DLJ54_06800</name>
</gene>
<name>A0A364V510_9CORY</name>
<evidence type="ECO:0000256" key="3">
    <source>
        <dbReference type="ARBA" id="ARBA00038502"/>
    </source>
</evidence>
<dbReference type="Gene3D" id="3.40.630.30">
    <property type="match status" value="1"/>
</dbReference>
<dbReference type="SUPFAM" id="SSF55729">
    <property type="entry name" value="Acyl-CoA N-acyltransferases (Nat)"/>
    <property type="match status" value="1"/>
</dbReference>
<dbReference type="Pfam" id="PF13302">
    <property type="entry name" value="Acetyltransf_3"/>
    <property type="match status" value="1"/>
</dbReference>
<evidence type="ECO:0000313" key="5">
    <source>
        <dbReference type="EMBL" id="RAV31733.1"/>
    </source>
</evidence>
<dbReference type="PROSITE" id="PS51186">
    <property type="entry name" value="GNAT"/>
    <property type="match status" value="1"/>
</dbReference>
<proteinExistence type="inferred from homology"/>
<feature type="domain" description="N-acetyltransferase" evidence="4">
    <location>
        <begin position="33"/>
        <end position="204"/>
    </location>
</feature>
<dbReference type="PANTHER" id="PTHR43792">
    <property type="entry name" value="GNAT FAMILY, PUTATIVE (AFU_ORTHOLOGUE AFUA_3G00765)-RELATED-RELATED"/>
    <property type="match status" value="1"/>
</dbReference>
<evidence type="ECO:0000256" key="2">
    <source>
        <dbReference type="ARBA" id="ARBA00023315"/>
    </source>
</evidence>
<dbReference type="EMBL" id="QHCV01000062">
    <property type="protein sequence ID" value="RAV31733.1"/>
    <property type="molecule type" value="Genomic_DNA"/>
</dbReference>
<dbReference type="AlphaFoldDB" id="A0A364V510"/>
<dbReference type="RefSeq" id="WP_113631007.1">
    <property type="nucleotide sequence ID" value="NZ_QHCV01000062.1"/>
</dbReference>